<dbReference type="VEuPathDB" id="TriTrypDB:TvY486_0024790"/>
<dbReference type="AlphaFoldDB" id="F9WQE0"/>
<evidence type="ECO:0008006" key="4">
    <source>
        <dbReference type="Google" id="ProtNLM"/>
    </source>
</evidence>
<feature type="compositionally biased region" description="Low complexity" evidence="1">
    <location>
        <begin position="257"/>
        <end position="267"/>
    </location>
</feature>
<sequence length="325" mass="35171">MNMVGNWTRGNTLTEFCARDGQGTNTRLCSAKKALDTCTAKKEEAGKKVTEAVAPEVKQDAERWWKGSEQQSREAANASDLCLGATMVYLCTGDANSNPCFSKGREPQQLKGGIPKVEQKTPAEVANFWTKAKTALCKAKTTARNIRTTIARFWAEVRDRSSTANKAPQFGECTGYEGTTTDTGCLEYATTNTTEVFWMKTLLEAHDALLEAEHALAAANRTLDDVTRLTERVHDRHELLVAALTRENGAQARDAAEAPQSAGASAENENKGDAQRDSRKATRKDTTGEAGTAETQSSTDSAQFGKLGVKLAAGMTTFAGRHDNH</sequence>
<organism evidence="2 3">
    <name type="scientific">Trypanosoma vivax (strain Y486)</name>
    <dbReference type="NCBI Taxonomy" id="1055687"/>
    <lineage>
        <taxon>Eukaryota</taxon>
        <taxon>Discoba</taxon>
        <taxon>Euglenozoa</taxon>
        <taxon>Kinetoplastea</taxon>
        <taxon>Metakinetoplastina</taxon>
        <taxon>Trypanosomatida</taxon>
        <taxon>Trypanosomatidae</taxon>
        <taxon>Trypanosoma</taxon>
        <taxon>Duttonella</taxon>
    </lineage>
</organism>
<gene>
    <name evidence="2" type="ORF">TvY486_0024790</name>
</gene>
<keyword evidence="3" id="KW-1185">Reference proteome</keyword>
<feature type="compositionally biased region" description="Basic and acidic residues" evidence="1">
    <location>
        <begin position="268"/>
        <end position="287"/>
    </location>
</feature>
<feature type="region of interest" description="Disordered" evidence="1">
    <location>
        <begin position="249"/>
        <end position="304"/>
    </location>
</feature>
<name>F9WQE0_TRYVY</name>
<dbReference type="Proteomes" id="UP000009027">
    <property type="component" value="Unassembled WGS sequence"/>
</dbReference>
<reference evidence="2 3" key="1">
    <citation type="journal article" date="2012" name="Proc. Natl. Acad. Sci. U.S.A.">
        <title>Antigenic diversity is generated by distinct evolutionary mechanisms in African trypanosome species.</title>
        <authorList>
            <person name="Jackson A.P."/>
            <person name="Berry A."/>
            <person name="Aslett M."/>
            <person name="Allison H.C."/>
            <person name="Burton P."/>
            <person name="Vavrova-Anderson J."/>
            <person name="Brown R."/>
            <person name="Browne H."/>
            <person name="Corton N."/>
            <person name="Hauser H."/>
            <person name="Gamble J."/>
            <person name="Gilderthorp R."/>
            <person name="Marcello L."/>
            <person name="McQuillan J."/>
            <person name="Otto T.D."/>
            <person name="Quail M.A."/>
            <person name="Sanders M.J."/>
            <person name="van Tonder A."/>
            <person name="Ginger M.L."/>
            <person name="Field M.C."/>
            <person name="Barry J.D."/>
            <person name="Hertz-Fowler C."/>
            <person name="Berriman M."/>
        </authorList>
    </citation>
    <scope>NUCLEOTIDE SEQUENCE</scope>
    <source>
        <strain evidence="2 3">Y486</strain>
    </source>
</reference>
<protein>
    <recommendedName>
        <fullName evidence="4">Trypanosome variant surface glycoprotein B-type N-terminal domain-containing protein</fullName>
    </recommendedName>
</protein>
<evidence type="ECO:0000256" key="1">
    <source>
        <dbReference type="SAM" id="MobiDB-lite"/>
    </source>
</evidence>
<dbReference type="EMBL" id="CAEX01004073">
    <property type="protein sequence ID" value="CCD19768.1"/>
    <property type="molecule type" value="Genomic_DNA"/>
</dbReference>
<evidence type="ECO:0000313" key="3">
    <source>
        <dbReference type="Proteomes" id="UP000009027"/>
    </source>
</evidence>
<accession>F9WQE0</accession>
<proteinExistence type="predicted"/>
<evidence type="ECO:0000313" key="2">
    <source>
        <dbReference type="EMBL" id="CCD19768.1"/>
    </source>
</evidence>
<feature type="compositionally biased region" description="Polar residues" evidence="1">
    <location>
        <begin position="293"/>
        <end position="302"/>
    </location>
</feature>